<gene>
    <name evidence="8" type="ORF">ACFSUL_11490</name>
</gene>
<dbReference type="Gene3D" id="3.90.105.10">
    <property type="entry name" value="Molybdopterin biosynthesis moea protein, domain 2"/>
    <property type="match status" value="1"/>
</dbReference>
<comment type="similarity">
    <text evidence="2">Belongs to the Orn/Lys/Arg decarboxylase class-I family.</text>
</comment>
<evidence type="ECO:0000256" key="5">
    <source>
        <dbReference type="ARBA" id="ARBA00023239"/>
    </source>
</evidence>
<evidence type="ECO:0000259" key="7">
    <source>
        <dbReference type="Pfam" id="PF03711"/>
    </source>
</evidence>
<dbReference type="Pfam" id="PF01276">
    <property type="entry name" value="OKR_DC_1"/>
    <property type="match status" value="1"/>
</dbReference>
<feature type="domain" description="Orn/Lys/Arg decarboxylases family 1 pyridoxal-P attachment site" evidence="6">
    <location>
        <begin position="9"/>
        <end position="298"/>
    </location>
</feature>
<dbReference type="InterPro" id="IPR015421">
    <property type="entry name" value="PyrdxlP-dep_Trfase_major"/>
</dbReference>
<evidence type="ECO:0000256" key="1">
    <source>
        <dbReference type="ARBA" id="ARBA00001933"/>
    </source>
</evidence>
<dbReference type="Pfam" id="PF03711">
    <property type="entry name" value="OKR_DC_1_C"/>
    <property type="match status" value="1"/>
</dbReference>
<dbReference type="RefSeq" id="WP_377935521.1">
    <property type="nucleotide sequence ID" value="NZ_JBHUMF010000029.1"/>
</dbReference>
<keyword evidence="9" id="KW-1185">Reference proteome</keyword>
<sequence>MISDQSRMPLVEAMEGHMKGNPISFHVPGHKNGLLIKGDRQQEFLRCDLTELSGLDDLHEPAEAIAEAEQLLSDYYKTKKSYFLVNGSTVGNLASIMSSCKQGEIVFVQRNCHKSVLHGIRLAKAVPVFLETEWDAKSQTALGVSLDTVKSALEQFPQAKACVLTYPTYYGLTYPIQAIIKELHKCGILVIIDEAHGPHFGAWKGLPLSTLQMGADLVVHSAHKMLPAMTMGSFLHINNDRVNKDIVKSYVSMLQSSSPSYPIMASLDYARYYIACLSREEIRLNQVLVDKFIHSLESIDTMLKVVRTDDPLKVLVRWEGVSGYDFQRALEMEGVYTELADPYQVLFILPLVKTKVDFPFKEALEKISCAIKNANIDKREIKLFEPLPRINKISSLALSLEEMEVKKEKWIRLEDSIGYISSQMVIPYPPGIPTLIPGERVTEDKVKIMKSYWENGAKIQGNHRLDDGQIAVYDMLEVEG</sequence>
<evidence type="ECO:0000313" key="9">
    <source>
        <dbReference type="Proteomes" id="UP001597506"/>
    </source>
</evidence>
<evidence type="ECO:0000256" key="3">
    <source>
        <dbReference type="ARBA" id="ARBA00022793"/>
    </source>
</evidence>
<dbReference type="SUPFAM" id="SSF53383">
    <property type="entry name" value="PLP-dependent transferases"/>
    <property type="match status" value="1"/>
</dbReference>
<feature type="domain" description="Orn/Lys/Arg decarboxylase C-terminal" evidence="7">
    <location>
        <begin position="366"/>
        <end position="449"/>
    </location>
</feature>
<keyword evidence="4" id="KW-0663">Pyridoxal phosphate</keyword>
<dbReference type="InterPro" id="IPR000310">
    <property type="entry name" value="Orn/Lys/Arg_deCO2ase_major_dom"/>
</dbReference>
<evidence type="ECO:0000256" key="2">
    <source>
        <dbReference type="ARBA" id="ARBA00010671"/>
    </source>
</evidence>
<dbReference type="Proteomes" id="UP001597506">
    <property type="component" value="Unassembled WGS sequence"/>
</dbReference>
<dbReference type="InterPro" id="IPR036633">
    <property type="entry name" value="Prn/Lys/Arg_de-COase_C_sf"/>
</dbReference>
<proteinExistence type="inferred from homology"/>
<dbReference type="InterPro" id="IPR015424">
    <property type="entry name" value="PyrdxlP-dep_Trfase"/>
</dbReference>
<dbReference type="GO" id="GO:0008483">
    <property type="term" value="F:transaminase activity"/>
    <property type="evidence" value="ECO:0007669"/>
    <property type="project" value="UniProtKB-KW"/>
</dbReference>
<comment type="caution">
    <text evidence="8">The sequence shown here is derived from an EMBL/GenBank/DDBJ whole genome shotgun (WGS) entry which is preliminary data.</text>
</comment>
<dbReference type="PANTHER" id="PTHR43277:SF3">
    <property type="entry name" value="DECARBOXYLASE, PUTATIVE-RELATED"/>
    <property type="match status" value="1"/>
</dbReference>
<dbReference type="InterPro" id="IPR052357">
    <property type="entry name" value="Orn_Lys_Arg_decarboxylase-I"/>
</dbReference>
<evidence type="ECO:0000259" key="6">
    <source>
        <dbReference type="Pfam" id="PF01276"/>
    </source>
</evidence>
<evidence type="ECO:0000313" key="8">
    <source>
        <dbReference type="EMBL" id="MFD2681368.1"/>
    </source>
</evidence>
<name>A0ABW5RRR3_9BACI</name>
<keyword evidence="8" id="KW-0808">Transferase</keyword>
<dbReference type="PANTHER" id="PTHR43277">
    <property type="entry name" value="ARGININE DECARBOXYLASE"/>
    <property type="match status" value="1"/>
</dbReference>
<keyword evidence="5" id="KW-0456">Lyase</keyword>
<protein>
    <submittedName>
        <fullName evidence="8">Aminotransferase class I/II-fold pyridoxal phosphate-dependent enzyme</fullName>
    </submittedName>
</protein>
<accession>A0ABW5RRR3</accession>
<dbReference type="InterPro" id="IPR008286">
    <property type="entry name" value="Prn/Lys/Arg_de-COase_C"/>
</dbReference>
<keyword evidence="8" id="KW-0032">Aminotransferase</keyword>
<evidence type="ECO:0000256" key="4">
    <source>
        <dbReference type="ARBA" id="ARBA00022898"/>
    </source>
</evidence>
<dbReference type="SUPFAM" id="SSF55904">
    <property type="entry name" value="Ornithine decarboxylase C-terminal domain"/>
    <property type="match status" value="1"/>
</dbReference>
<comment type="cofactor">
    <cofactor evidence="1">
        <name>pyridoxal 5'-phosphate</name>
        <dbReference type="ChEBI" id="CHEBI:597326"/>
    </cofactor>
</comment>
<dbReference type="Gene3D" id="3.40.640.10">
    <property type="entry name" value="Type I PLP-dependent aspartate aminotransferase-like (Major domain)"/>
    <property type="match status" value="1"/>
</dbReference>
<organism evidence="8 9">
    <name type="scientific">Bacillus seohaeanensis</name>
    <dbReference type="NCBI Taxonomy" id="284580"/>
    <lineage>
        <taxon>Bacteria</taxon>
        <taxon>Bacillati</taxon>
        <taxon>Bacillota</taxon>
        <taxon>Bacilli</taxon>
        <taxon>Bacillales</taxon>
        <taxon>Bacillaceae</taxon>
        <taxon>Bacillus</taxon>
    </lineage>
</organism>
<reference evidence="9" key="1">
    <citation type="journal article" date="2019" name="Int. J. Syst. Evol. Microbiol.">
        <title>The Global Catalogue of Microorganisms (GCM) 10K type strain sequencing project: providing services to taxonomists for standard genome sequencing and annotation.</title>
        <authorList>
            <consortium name="The Broad Institute Genomics Platform"/>
            <consortium name="The Broad Institute Genome Sequencing Center for Infectious Disease"/>
            <person name="Wu L."/>
            <person name="Ma J."/>
        </authorList>
    </citation>
    <scope>NUCLEOTIDE SEQUENCE [LARGE SCALE GENOMIC DNA]</scope>
    <source>
        <strain evidence="9">KCTC 3913</strain>
    </source>
</reference>
<keyword evidence="3" id="KW-0210">Decarboxylase</keyword>
<dbReference type="EMBL" id="JBHUMF010000029">
    <property type="protein sequence ID" value="MFD2681368.1"/>
    <property type="molecule type" value="Genomic_DNA"/>
</dbReference>